<evidence type="ECO:0000259" key="5">
    <source>
        <dbReference type="PROSITE" id="PS51078"/>
    </source>
</evidence>
<accession>A0ABP9CJ82</accession>
<reference evidence="7" key="1">
    <citation type="journal article" date="2019" name="Int. J. Syst. Evol. Microbiol.">
        <title>The Global Catalogue of Microorganisms (GCM) 10K type strain sequencing project: providing services to taxonomists for standard genome sequencing and annotation.</title>
        <authorList>
            <consortium name="The Broad Institute Genomics Platform"/>
            <consortium name="The Broad Institute Genome Sequencing Center for Infectious Disease"/>
            <person name="Wu L."/>
            <person name="Ma J."/>
        </authorList>
    </citation>
    <scope>NUCLEOTIDE SEQUENCE [LARGE SCALE GENOMIC DNA]</scope>
    <source>
        <strain evidence="7">JCM 17979</strain>
    </source>
</reference>
<evidence type="ECO:0000313" key="7">
    <source>
        <dbReference type="Proteomes" id="UP001500928"/>
    </source>
</evidence>
<evidence type="ECO:0000256" key="1">
    <source>
        <dbReference type="ARBA" id="ARBA00023015"/>
    </source>
</evidence>
<dbReference type="SUPFAM" id="SSF46785">
    <property type="entry name" value="Winged helix' DNA-binding domain"/>
    <property type="match status" value="1"/>
</dbReference>
<dbReference type="Gene3D" id="1.10.10.10">
    <property type="entry name" value="Winged helix-like DNA-binding domain superfamily/Winged helix DNA-binding domain"/>
    <property type="match status" value="1"/>
</dbReference>
<dbReference type="Pfam" id="PF09339">
    <property type="entry name" value="HTH_IclR"/>
    <property type="match status" value="1"/>
</dbReference>
<protein>
    <submittedName>
        <fullName evidence="6">IclR family transcriptional regulator C-terminal domain-containing protein</fullName>
    </submittedName>
</protein>
<keyword evidence="7" id="KW-1185">Reference proteome</keyword>
<dbReference type="InterPro" id="IPR050707">
    <property type="entry name" value="HTH_MetabolicPath_Reg"/>
</dbReference>
<feature type="domain" description="HTH iclR-type" evidence="4">
    <location>
        <begin position="7"/>
        <end position="69"/>
    </location>
</feature>
<evidence type="ECO:0000256" key="2">
    <source>
        <dbReference type="ARBA" id="ARBA00023125"/>
    </source>
</evidence>
<dbReference type="EMBL" id="BAABHO010000069">
    <property type="protein sequence ID" value="GAA4810109.1"/>
    <property type="molecule type" value="Genomic_DNA"/>
</dbReference>
<dbReference type="InterPro" id="IPR029016">
    <property type="entry name" value="GAF-like_dom_sf"/>
</dbReference>
<keyword evidence="2" id="KW-0238">DNA-binding</keyword>
<evidence type="ECO:0000313" key="6">
    <source>
        <dbReference type="EMBL" id="GAA4810109.1"/>
    </source>
</evidence>
<dbReference type="PROSITE" id="PS51077">
    <property type="entry name" value="HTH_ICLR"/>
    <property type="match status" value="1"/>
</dbReference>
<dbReference type="Gene3D" id="3.30.450.40">
    <property type="match status" value="1"/>
</dbReference>
<keyword evidence="3" id="KW-0804">Transcription</keyword>
<dbReference type="Proteomes" id="UP001500928">
    <property type="component" value="Unassembled WGS sequence"/>
</dbReference>
<gene>
    <name evidence="6" type="ORF">GCM10023200_54850</name>
</gene>
<comment type="caution">
    <text evidence="6">The sequence shown here is derived from an EMBL/GenBank/DDBJ whole genome shotgun (WGS) entry which is preliminary data.</text>
</comment>
<feature type="domain" description="IclR-ED" evidence="5">
    <location>
        <begin position="70"/>
        <end position="261"/>
    </location>
</feature>
<dbReference type="SMART" id="SM00346">
    <property type="entry name" value="HTH_ICLR"/>
    <property type="match status" value="1"/>
</dbReference>
<dbReference type="PROSITE" id="PS51078">
    <property type="entry name" value="ICLR_ED"/>
    <property type="match status" value="1"/>
</dbReference>
<dbReference type="InterPro" id="IPR005471">
    <property type="entry name" value="Tscrpt_reg_IclR_N"/>
</dbReference>
<sequence>MVTVSALSSVHRALQVLEVVAAAGDGITAKAVARRLEYNLSTTYHLLDSLVSDGYLVRLEDHRGFGLGHKLPVLHDRLVAQLPVPRGLGRILRSVHRAAAAGVLYAAFRGGEVVVVAHDDCATHPVPVISSWRGALHATAVGKLVLAECEEGLRTDILTRDGLPALAYRTITERADLERELEAVRRRGVATDRGEFHERLACLAAPVRLPDAEGAPMLVGAVAVAVPVVPAGGPGSIADRRERLETAVLAGADRAAGALLAPVSGGWESPGTRAASHG</sequence>
<dbReference type="InterPro" id="IPR036388">
    <property type="entry name" value="WH-like_DNA-bd_sf"/>
</dbReference>
<dbReference type="InterPro" id="IPR036390">
    <property type="entry name" value="WH_DNA-bd_sf"/>
</dbReference>
<keyword evidence="1" id="KW-0805">Transcription regulation</keyword>
<organism evidence="6 7">
    <name type="scientific">Actinomycetospora chlora</name>
    <dbReference type="NCBI Taxonomy" id="663608"/>
    <lineage>
        <taxon>Bacteria</taxon>
        <taxon>Bacillati</taxon>
        <taxon>Actinomycetota</taxon>
        <taxon>Actinomycetes</taxon>
        <taxon>Pseudonocardiales</taxon>
        <taxon>Pseudonocardiaceae</taxon>
        <taxon>Actinomycetospora</taxon>
    </lineage>
</organism>
<evidence type="ECO:0000256" key="3">
    <source>
        <dbReference type="ARBA" id="ARBA00023163"/>
    </source>
</evidence>
<evidence type="ECO:0000259" key="4">
    <source>
        <dbReference type="PROSITE" id="PS51077"/>
    </source>
</evidence>
<dbReference type="PANTHER" id="PTHR30136">
    <property type="entry name" value="HELIX-TURN-HELIX TRANSCRIPTIONAL REGULATOR, ICLR FAMILY"/>
    <property type="match status" value="1"/>
</dbReference>
<dbReference type="InterPro" id="IPR014757">
    <property type="entry name" value="Tscrpt_reg_IclR_C"/>
</dbReference>
<dbReference type="Pfam" id="PF01614">
    <property type="entry name" value="IclR_C"/>
    <property type="match status" value="1"/>
</dbReference>
<name>A0ABP9CJ82_9PSEU</name>
<dbReference type="PANTHER" id="PTHR30136:SF24">
    <property type="entry name" value="HTH-TYPE TRANSCRIPTIONAL REPRESSOR ALLR"/>
    <property type="match status" value="1"/>
</dbReference>
<dbReference type="SUPFAM" id="SSF55781">
    <property type="entry name" value="GAF domain-like"/>
    <property type="match status" value="1"/>
</dbReference>
<proteinExistence type="predicted"/>